<evidence type="ECO:0000259" key="1">
    <source>
        <dbReference type="PROSITE" id="PS50106"/>
    </source>
</evidence>
<dbReference type="Pfam" id="PF00595">
    <property type="entry name" value="PDZ"/>
    <property type="match status" value="4"/>
</dbReference>
<protein>
    <submittedName>
        <fullName evidence="3">Multiple PDZ domain protein-like isoform X1</fullName>
    </submittedName>
</protein>
<dbReference type="CDD" id="cd06669">
    <property type="entry name" value="PDZ5_MUPP1-like"/>
    <property type="match status" value="1"/>
</dbReference>
<dbReference type="InterPro" id="IPR001478">
    <property type="entry name" value="PDZ"/>
</dbReference>
<dbReference type="CDD" id="cd06667">
    <property type="entry name" value="PDZ2_MUPP1-like"/>
    <property type="match status" value="1"/>
</dbReference>
<dbReference type="Proteomes" id="UP000694941">
    <property type="component" value="Unplaced"/>
</dbReference>
<proteinExistence type="predicted"/>
<feature type="domain" description="PDZ" evidence="1">
    <location>
        <begin position="195"/>
        <end position="280"/>
    </location>
</feature>
<dbReference type="SMART" id="SM00228">
    <property type="entry name" value="PDZ"/>
    <property type="match status" value="4"/>
</dbReference>
<dbReference type="InterPro" id="IPR036034">
    <property type="entry name" value="PDZ_sf"/>
</dbReference>
<dbReference type="PANTHER" id="PTHR19964">
    <property type="entry name" value="MULTIPLE PDZ DOMAIN PROTEIN"/>
    <property type="match status" value="1"/>
</dbReference>
<dbReference type="InterPro" id="IPR051342">
    <property type="entry name" value="PDZ_scaffold"/>
</dbReference>
<dbReference type="SUPFAM" id="SSF50156">
    <property type="entry name" value="PDZ domain-like"/>
    <property type="match status" value="4"/>
</dbReference>
<dbReference type="Gene3D" id="2.30.42.10">
    <property type="match status" value="4"/>
</dbReference>
<name>A0ABM1S5M2_LIMPO</name>
<dbReference type="PANTHER" id="PTHR19964:SF92">
    <property type="entry name" value="PATJ HOMOLOG"/>
    <property type="match status" value="1"/>
</dbReference>
<feature type="domain" description="PDZ" evidence="1">
    <location>
        <begin position="556"/>
        <end position="634"/>
    </location>
</feature>
<gene>
    <name evidence="3" type="primary">LOC106457339</name>
</gene>
<accession>A0ABM1S5M2</accession>
<dbReference type="RefSeq" id="XP_022238927.1">
    <property type="nucleotide sequence ID" value="XM_022383219.1"/>
</dbReference>
<dbReference type="PROSITE" id="PS50106">
    <property type="entry name" value="PDZ"/>
    <property type="match status" value="4"/>
</dbReference>
<dbReference type="GeneID" id="106457339"/>
<dbReference type="CDD" id="cd06791">
    <property type="entry name" value="PDZ3_MUPP1-like"/>
    <property type="match status" value="1"/>
</dbReference>
<reference evidence="3" key="1">
    <citation type="submission" date="2025-08" db="UniProtKB">
        <authorList>
            <consortium name="RefSeq"/>
        </authorList>
    </citation>
    <scope>IDENTIFICATION</scope>
    <source>
        <tissue evidence="3">Muscle</tissue>
    </source>
</reference>
<organism evidence="2 3">
    <name type="scientific">Limulus polyphemus</name>
    <name type="common">Atlantic horseshoe crab</name>
    <dbReference type="NCBI Taxonomy" id="6850"/>
    <lineage>
        <taxon>Eukaryota</taxon>
        <taxon>Metazoa</taxon>
        <taxon>Ecdysozoa</taxon>
        <taxon>Arthropoda</taxon>
        <taxon>Chelicerata</taxon>
        <taxon>Merostomata</taxon>
        <taxon>Xiphosura</taxon>
        <taxon>Limulidae</taxon>
        <taxon>Limulus</taxon>
    </lineage>
</organism>
<evidence type="ECO:0000313" key="3">
    <source>
        <dbReference type="RefSeq" id="XP_022238927.1"/>
    </source>
</evidence>
<feature type="domain" description="PDZ" evidence="1">
    <location>
        <begin position="12"/>
        <end position="92"/>
    </location>
</feature>
<sequence length="724" mass="79538">MVLNTEWAQVEAIALVNDGSGLGFGIIGGRSTGVVVKTLTPGGIAERDGRLRSGDHILQIGDLNLRGMGSEQVAAVLRQCGNQVRFVVARPVEPPSLDYHNIPNNAPIIRTRILADPDQIDRHLIMLQQPKTSFIKNTVFNGDDDVTGSQDGYLNQTSIDFQTSLKAQSEELEGPSTNNTQNKVAIDLPEMETFEVDLIKDQQGLGITIAGYVCEEEDISGIFVKSIAKASAADLCGRIKVNDQIIEVDGRSLRSYNNHQAVDVLRNTGKIVKLRLARYLRGAKYEQLQEAIASNELNTSIRTTTVSVHEPKIYHSNNSKKVEPFKERQRPSTINFIANDNYKIDAAIKAKWEKILGPSYEVVIALFSKLPGTSMGISLTGTVDVEGDIEVRPHHYLRSIYNDGPVGRNGKLRSGDELLEVNGKKLYGLNYVDVVTTLKELPSEIRLVCGRNLHQSLQSIIPLSARTFGSSLSYPPFTSIDYEVASIDDAESKGSVSETSGGSLSSLSPLSERLVKAKSEGFLSVGVPPETTFTKLKSRSLEPLTALAMWSDEPHVIELPKGDRGLGFSILDYEDPMNANETVIVVRSLVPGGIAQQDGRLLPGDRLLFVNDIPLENVCLETAVQALKGASKGVVRIGVAKPLPLPENDQWNNLCLLMLIRTVFFNNDVPTKSFSEDINYSLQRCLWLFMESSGEYENYSALQSSREYVLATMFSPLLTVQINT</sequence>
<evidence type="ECO:0000313" key="2">
    <source>
        <dbReference type="Proteomes" id="UP000694941"/>
    </source>
</evidence>
<feature type="domain" description="PDZ" evidence="1">
    <location>
        <begin position="363"/>
        <end position="453"/>
    </location>
</feature>
<keyword evidence="2" id="KW-1185">Reference proteome</keyword>